<dbReference type="InterPro" id="IPR004119">
    <property type="entry name" value="EcKL"/>
</dbReference>
<dbReference type="EMBL" id="CDMZ01004258">
    <property type="protein sequence ID" value="CEM49172.1"/>
    <property type="molecule type" value="Genomic_DNA"/>
</dbReference>
<name>A0A0G4HXC3_9ALVE</name>
<dbReference type="PANTHER" id="PTHR11012">
    <property type="entry name" value="PROTEIN KINASE-LIKE DOMAIN-CONTAINING"/>
    <property type="match status" value="1"/>
</dbReference>
<proteinExistence type="predicted"/>
<accession>A0A0G4HXC3</accession>
<dbReference type="SUPFAM" id="SSF56112">
    <property type="entry name" value="Protein kinase-like (PK-like)"/>
    <property type="match status" value="1"/>
</dbReference>
<evidence type="ECO:0000313" key="2">
    <source>
        <dbReference type="EMBL" id="CEM49172.1"/>
    </source>
</evidence>
<dbReference type="VEuPathDB" id="CryptoDB:Cvel_9257"/>
<evidence type="ECO:0000259" key="1">
    <source>
        <dbReference type="SMART" id="SM00587"/>
    </source>
</evidence>
<gene>
    <name evidence="2" type="ORF">Cvel_9257</name>
</gene>
<dbReference type="Pfam" id="PF02958">
    <property type="entry name" value="EcKL"/>
    <property type="match status" value="1"/>
</dbReference>
<dbReference type="AlphaFoldDB" id="A0A0G4HXC3"/>
<feature type="domain" description="CHK kinase-like" evidence="1">
    <location>
        <begin position="110"/>
        <end position="327"/>
    </location>
</feature>
<sequence>MSERLTALSGLLGVPESSISRVETGGMLSDMFLVQNEKFKPEKLFVKISPLPETFSGQICSRLNLFEREIKAYHLFRTQTSDLSFDTLVLPQLPHVDASTQAGSPDFQYLAIEDLRERKYKPAVGSVREALSLSQTSTIMKALAEFHAIGYCFLCSVKRGERQFTDLDEVFFTPDSSELSSFFSDFFPSGIEDLRNRSTLFGNKGKQLADRIEGLALHQVPKEDHLSREALEGLPSESLVLLAHGDFFCPNAMMEKREEALQGEVETNVSSPEQCALIDFQWTHVSDNPLPDLFFFLFSSTPASIQRDNFDSLLGVYTDAFVSCVKVNEEKRVGKFTTEQETALRAVLKRSLSDPAKRKSAARVCIVQLMLGDLTMFVPEDADADSAGEPAERIAAALETLVGLFEG</sequence>
<dbReference type="Gene3D" id="3.90.1200.10">
    <property type="match status" value="1"/>
</dbReference>
<dbReference type="InterPro" id="IPR015897">
    <property type="entry name" value="CHK_kinase-like"/>
</dbReference>
<dbReference type="SMART" id="SM00587">
    <property type="entry name" value="CHK"/>
    <property type="match status" value="1"/>
</dbReference>
<reference evidence="2" key="1">
    <citation type="submission" date="2014-11" db="EMBL/GenBank/DDBJ databases">
        <authorList>
            <person name="Otto D Thomas"/>
            <person name="Naeem Raeece"/>
        </authorList>
    </citation>
    <scope>NUCLEOTIDE SEQUENCE</scope>
</reference>
<dbReference type="InterPro" id="IPR011009">
    <property type="entry name" value="Kinase-like_dom_sf"/>
</dbReference>
<organism evidence="2">
    <name type="scientific">Chromera velia CCMP2878</name>
    <dbReference type="NCBI Taxonomy" id="1169474"/>
    <lineage>
        <taxon>Eukaryota</taxon>
        <taxon>Sar</taxon>
        <taxon>Alveolata</taxon>
        <taxon>Colpodellida</taxon>
        <taxon>Chromeraceae</taxon>
        <taxon>Chromera</taxon>
    </lineage>
</organism>
<protein>
    <recommendedName>
        <fullName evidence="1">CHK kinase-like domain-containing protein</fullName>
    </recommendedName>
</protein>
<dbReference type="PANTHER" id="PTHR11012:SF30">
    <property type="entry name" value="PROTEIN KINASE-LIKE DOMAIN-CONTAINING"/>
    <property type="match status" value="1"/>
</dbReference>